<accession>A0ABS3W0B3</accession>
<gene>
    <name evidence="1" type="ORF">GSF22_29600</name>
</gene>
<dbReference type="EMBL" id="WVUH01000410">
    <property type="protein sequence ID" value="MBO4210118.1"/>
    <property type="molecule type" value="Genomic_DNA"/>
</dbReference>
<dbReference type="Proteomes" id="UP000823521">
    <property type="component" value="Unassembled WGS sequence"/>
</dbReference>
<sequence>MERRRDRERYLRMLGYAAPPAMVATVAVRRAAGDWRGVCAAGLVDAHVDLRDVAARYGHDAAARIEADLVGLAPDLLRRYLPRRDDVTLVPRLRVVLSRQATPMWATPARRGVPVLVATLPHGERARQRLTLRVEDLGSLPRDWYDLPDWCWHADAVAARRWACGAAPERVAWHTADGRPYPPDTPPASD</sequence>
<keyword evidence="2" id="KW-1185">Reference proteome</keyword>
<protein>
    <submittedName>
        <fullName evidence="1">Uncharacterized protein</fullName>
    </submittedName>
</protein>
<reference evidence="1 2" key="1">
    <citation type="submission" date="2019-12" db="EMBL/GenBank/DDBJ databases">
        <title>Whole genome sequencing of endophytic Actinobacterium Micromonospora sp. MPMI6T.</title>
        <authorList>
            <person name="Evv R."/>
            <person name="Podile A.R."/>
        </authorList>
    </citation>
    <scope>NUCLEOTIDE SEQUENCE [LARGE SCALE GENOMIC DNA]</scope>
    <source>
        <strain evidence="1 2">MPMI6</strain>
    </source>
</reference>
<feature type="non-terminal residue" evidence="1">
    <location>
        <position position="190"/>
    </location>
</feature>
<comment type="caution">
    <text evidence="1">The sequence shown here is derived from an EMBL/GenBank/DDBJ whole genome shotgun (WGS) entry which is preliminary data.</text>
</comment>
<evidence type="ECO:0000313" key="2">
    <source>
        <dbReference type="Proteomes" id="UP000823521"/>
    </source>
</evidence>
<proteinExistence type="predicted"/>
<name>A0ABS3W0B3_MICEH</name>
<evidence type="ECO:0000313" key="1">
    <source>
        <dbReference type="EMBL" id="MBO4210118.1"/>
    </source>
</evidence>
<organism evidence="1 2">
    <name type="scientific">Micromonospora echinofusca</name>
    <dbReference type="NCBI Taxonomy" id="47858"/>
    <lineage>
        <taxon>Bacteria</taxon>
        <taxon>Bacillati</taxon>
        <taxon>Actinomycetota</taxon>
        <taxon>Actinomycetes</taxon>
        <taxon>Micromonosporales</taxon>
        <taxon>Micromonosporaceae</taxon>
        <taxon>Micromonospora</taxon>
    </lineage>
</organism>